<evidence type="ECO:0000313" key="4">
    <source>
        <dbReference type="EMBL" id="RYV51417.1"/>
    </source>
</evidence>
<protein>
    <submittedName>
        <fullName evidence="4">GGDEF and EAL domain-containing protein</fullName>
    </submittedName>
</protein>
<evidence type="ECO:0000313" key="5">
    <source>
        <dbReference type="Proteomes" id="UP000293764"/>
    </source>
</evidence>
<dbReference type="InterPro" id="IPR029787">
    <property type="entry name" value="Nucleotide_cyclase"/>
</dbReference>
<accession>A0A4Q5N447</accession>
<dbReference type="NCBIfam" id="TIGR00254">
    <property type="entry name" value="GGDEF"/>
    <property type="match status" value="1"/>
</dbReference>
<keyword evidence="5" id="KW-1185">Reference proteome</keyword>
<dbReference type="InterPro" id="IPR029016">
    <property type="entry name" value="GAF-like_dom_sf"/>
</dbReference>
<dbReference type="InterPro" id="IPR001633">
    <property type="entry name" value="EAL_dom"/>
</dbReference>
<feature type="region of interest" description="Disordered" evidence="1">
    <location>
        <begin position="1"/>
        <end position="30"/>
    </location>
</feature>
<gene>
    <name evidence="4" type="ORF">EUA98_08265</name>
</gene>
<dbReference type="AlphaFoldDB" id="A0A4Q5N447"/>
<dbReference type="PROSITE" id="PS50887">
    <property type="entry name" value="GGDEF"/>
    <property type="match status" value="1"/>
</dbReference>
<dbReference type="SUPFAM" id="SSF141868">
    <property type="entry name" value="EAL domain-like"/>
    <property type="match status" value="1"/>
</dbReference>
<comment type="caution">
    <text evidence="4">The sequence shown here is derived from an EMBL/GenBank/DDBJ whole genome shotgun (WGS) entry which is preliminary data.</text>
</comment>
<dbReference type="InterPro" id="IPR050706">
    <property type="entry name" value="Cyclic-di-GMP_PDE-like"/>
</dbReference>
<dbReference type="PANTHER" id="PTHR33121:SF70">
    <property type="entry name" value="SIGNALING PROTEIN YKOW"/>
    <property type="match status" value="1"/>
</dbReference>
<dbReference type="Pfam" id="PF00563">
    <property type="entry name" value="EAL"/>
    <property type="match status" value="1"/>
</dbReference>
<name>A0A4Q5N447_9MICO</name>
<dbReference type="InterPro" id="IPR043128">
    <property type="entry name" value="Rev_trsase/Diguanyl_cyclase"/>
</dbReference>
<dbReference type="Gene3D" id="3.20.20.450">
    <property type="entry name" value="EAL domain"/>
    <property type="match status" value="1"/>
</dbReference>
<sequence length="663" mass="70996">MGSAGDRQSGGTERGGSTERACRPPGRSIPWRRRTVALPARTTAGPGRRRGGIVVHKDSLSLVLSEFARTLLTDFPVQEILQHLVERIVEVLPVTGAGVTLVGPGLTQRYIAASNQAAPEVEQLQSDLGEGPCLTVFRTGEPVAVPFVAADDRYPAFGPAAITAGVRAVFAFPLRHDGGSLGALALYRDAEGPLTSDTGDAAEAAEAAQTLADVAAAYLLNAQARERAQHAADWYRDRALHDALTGLPNRVLLQERIDQAARRARRSQSLAAVLFIDLDNFKRVNDAYGHHVGDELLVAVANRLSLLVRTGDTLARVSGDEFVFLCEDLADPADVDVLVQRIDAAFELPFAVSSGELVASAGIGIAFSGPGRTVSDHLVLDADMAKYQAKRQGGGAHQTIDLRAAEEDHQRNALEQELRAAGSRGQLSLVYQPIVRMVDGSVVGAEALLRWTHPDQGAVPAATAIAVAERSGQITQVGEWVLARACRDWVAWHRRHPGRRLDLSVNVSARQLMAPQLPAAVARVLATAGMDPAALVLEVTEGVILEDNGRGMRVLHDLKTLGVRLALDDFGTGYCSLSYLQRFPVDIVKIDQTFVVGMGQDAVTSTIVSAVTRLAHELGMTVTAEGVETEAQCHEMREVGCDLAQGYLFAHPMSARDLVVRLA</sequence>
<feature type="domain" description="EAL" evidence="2">
    <location>
        <begin position="411"/>
        <end position="663"/>
    </location>
</feature>
<dbReference type="SUPFAM" id="SSF55073">
    <property type="entry name" value="Nucleotide cyclase"/>
    <property type="match status" value="1"/>
</dbReference>
<dbReference type="Proteomes" id="UP000293764">
    <property type="component" value="Unassembled WGS sequence"/>
</dbReference>
<feature type="domain" description="GGDEF" evidence="3">
    <location>
        <begin position="269"/>
        <end position="402"/>
    </location>
</feature>
<dbReference type="Pfam" id="PF00990">
    <property type="entry name" value="GGDEF"/>
    <property type="match status" value="1"/>
</dbReference>
<dbReference type="InterPro" id="IPR003018">
    <property type="entry name" value="GAF"/>
</dbReference>
<dbReference type="SMART" id="SM00267">
    <property type="entry name" value="GGDEF"/>
    <property type="match status" value="1"/>
</dbReference>
<dbReference type="EMBL" id="SDWW01000016">
    <property type="protein sequence ID" value="RYV51417.1"/>
    <property type="molecule type" value="Genomic_DNA"/>
</dbReference>
<dbReference type="Pfam" id="PF01590">
    <property type="entry name" value="GAF"/>
    <property type="match status" value="1"/>
</dbReference>
<organism evidence="4 5">
    <name type="scientific">Pengzhenrongella frigida</name>
    <dbReference type="NCBI Taxonomy" id="1259133"/>
    <lineage>
        <taxon>Bacteria</taxon>
        <taxon>Bacillati</taxon>
        <taxon>Actinomycetota</taxon>
        <taxon>Actinomycetes</taxon>
        <taxon>Micrococcales</taxon>
        <taxon>Pengzhenrongella</taxon>
    </lineage>
</organism>
<evidence type="ECO:0000259" key="2">
    <source>
        <dbReference type="PROSITE" id="PS50883"/>
    </source>
</evidence>
<dbReference type="Gene3D" id="3.30.70.270">
    <property type="match status" value="1"/>
</dbReference>
<dbReference type="SUPFAM" id="SSF55781">
    <property type="entry name" value="GAF domain-like"/>
    <property type="match status" value="1"/>
</dbReference>
<reference evidence="4 5" key="1">
    <citation type="submission" date="2019-01" db="EMBL/GenBank/DDBJ databases">
        <title>Novel species of Cellulomonas.</title>
        <authorList>
            <person name="Liu Q."/>
            <person name="Xin Y.-H."/>
        </authorList>
    </citation>
    <scope>NUCLEOTIDE SEQUENCE [LARGE SCALE GENOMIC DNA]</scope>
    <source>
        <strain evidence="4 5">HLT2-17</strain>
    </source>
</reference>
<proteinExistence type="predicted"/>
<dbReference type="CDD" id="cd01948">
    <property type="entry name" value="EAL"/>
    <property type="match status" value="1"/>
</dbReference>
<dbReference type="Gene3D" id="3.30.450.40">
    <property type="match status" value="1"/>
</dbReference>
<dbReference type="PANTHER" id="PTHR33121">
    <property type="entry name" value="CYCLIC DI-GMP PHOSPHODIESTERASE PDEF"/>
    <property type="match status" value="1"/>
</dbReference>
<dbReference type="SMART" id="SM00065">
    <property type="entry name" value="GAF"/>
    <property type="match status" value="1"/>
</dbReference>
<evidence type="ECO:0000259" key="3">
    <source>
        <dbReference type="PROSITE" id="PS50887"/>
    </source>
</evidence>
<dbReference type="InterPro" id="IPR035919">
    <property type="entry name" value="EAL_sf"/>
</dbReference>
<dbReference type="PROSITE" id="PS50883">
    <property type="entry name" value="EAL"/>
    <property type="match status" value="1"/>
</dbReference>
<dbReference type="OrthoDB" id="23692at2"/>
<dbReference type="InterPro" id="IPR000160">
    <property type="entry name" value="GGDEF_dom"/>
</dbReference>
<dbReference type="SMART" id="SM00052">
    <property type="entry name" value="EAL"/>
    <property type="match status" value="1"/>
</dbReference>
<dbReference type="GO" id="GO:0071111">
    <property type="term" value="F:cyclic-guanylate-specific phosphodiesterase activity"/>
    <property type="evidence" value="ECO:0007669"/>
    <property type="project" value="InterPro"/>
</dbReference>
<evidence type="ECO:0000256" key="1">
    <source>
        <dbReference type="SAM" id="MobiDB-lite"/>
    </source>
</evidence>
<dbReference type="CDD" id="cd01949">
    <property type="entry name" value="GGDEF"/>
    <property type="match status" value="1"/>
</dbReference>